<comment type="caution">
    <text evidence="4">The sequence shown here is derived from an EMBL/GenBank/DDBJ whole genome shotgun (WGS) entry which is preliminary data.</text>
</comment>
<feature type="region of interest" description="Disordered" evidence="2">
    <location>
        <begin position="178"/>
        <end position="221"/>
    </location>
</feature>
<dbReference type="PANTHER" id="PTHR36862">
    <property type="entry name" value="ZINC FINGER PROTEIN 428"/>
    <property type="match status" value="1"/>
</dbReference>
<keyword evidence="5" id="KW-1185">Reference proteome</keyword>
<dbReference type="EMBL" id="JASSZA010000019">
    <property type="protein sequence ID" value="KAK2088607.1"/>
    <property type="molecule type" value="Genomic_DNA"/>
</dbReference>
<evidence type="ECO:0000259" key="3">
    <source>
        <dbReference type="PROSITE" id="PS50157"/>
    </source>
</evidence>
<gene>
    <name evidence="4" type="ORF">P7K49_034514</name>
</gene>
<dbReference type="Proteomes" id="UP001266305">
    <property type="component" value="Unassembled WGS sequence"/>
</dbReference>
<feature type="compositionally biased region" description="Acidic residues" evidence="2">
    <location>
        <begin position="96"/>
        <end position="117"/>
    </location>
</feature>
<keyword evidence="1" id="KW-0863">Zinc-finger</keyword>
<dbReference type="InterPro" id="IPR013087">
    <property type="entry name" value="Znf_C2H2_type"/>
</dbReference>
<dbReference type="PANTHER" id="PTHR36862:SF1">
    <property type="entry name" value="ZINC FINGER PROTEIN 428"/>
    <property type="match status" value="1"/>
</dbReference>
<name>A0ABQ9TUY1_SAGOE</name>
<dbReference type="PROSITE" id="PS00028">
    <property type="entry name" value="ZINC_FINGER_C2H2_1"/>
    <property type="match status" value="1"/>
</dbReference>
<organism evidence="4 5">
    <name type="scientific">Saguinus oedipus</name>
    <name type="common">Cotton-top tamarin</name>
    <name type="synonym">Oedipomidas oedipus</name>
    <dbReference type="NCBI Taxonomy" id="9490"/>
    <lineage>
        <taxon>Eukaryota</taxon>
        <taxon>Metazoa</taxon>
        <taxon>Chordata</taxon>
        <taxon>Craniata</taxon>
        <taxon>Vertebrata</taxon>
        <taxon>Euteleostomi</taxon>
        <taxon>Mammalia</taxon>
        <taxon>Eutheria</taxon>
        <taxon>Euarchontoglires</taxon>
        <taxon>Primates</taxon>
        <taxon>Haplorrhini</taxon>
        <taxon>Platyrrhini</taxon>
        <taxon>Cebidae</taxon>
        <taxon>Callitrichinae</taxon>
        <taxon>Saguinus</taxon>
    </lineage>
</organism>
<evidence type="ECO:0000256" key="1">
    <source>
        <dbReference type="PROSITE-ProRule" id="PRU00042"/>
    </source>
</evidence>
<keyword evidence="1" id="KW-0479">Metal-binding</keyword>
<evidence type="ECO:0000313" key="5">
    <source>
        <dbReference type="Proteomes" id="UP001266305"/>
    </source>
</evidence>
<reference evidence="4 5" key="1">
    <citation type="submission" date="2023-05" db="EMBL/GenBank/DDBJ databases">
        <title>B98-5 Cell Line De Novo Hybrid Assembly: An Optical Mapping Approach.</title>
        <authorList>
            <person name="Kananen K."/>
            <person name="Auerbach J.A."/>
            <person name="Kautto E."/>
            <person name="Blachly J.S."/>
        </authorList>
    </citation>
    <scope>NUCLEOTIDE SEQUENCE [LARGE SCALE GENOMIC DNA]</scope>
    <source>
        <strain evidence="4">B95-8</strain>
        <tissue evidence="4">Cell line</tissue>
    </source>
</reference>
<feature type="domain" description="C2H2-type" evidence="3">
    <location>
        <begin position="220"/>
        <end position="247"/>
    </location>
</feature>
<feature type="region of interest" description="Disordered" evidence="2">
    <location>
        <begin position="84"/>
        <end position="148"/>
    </location>
</feature>
<dbReference type="InterPro" id="IPR038977">
    <property type="entry name" value="ZNF428"/>
</dbReference>
<protein>
    <recommendedName>
        <fullName evidence="3">C2H2-type domain-containing protein</fullName>
    </recommendedName>
</protein>
<accession>A0ABQ9TUY1</accession>
<dbReference type="PROSITE" id="PS50157">
    <property type="entry name" value="ZINC_FINGER_C2H2_2"/>
    <property type="match status" value="1"/>
</dbReference>
<keyword evidence="1" id="KW-0862">Zinc</keyword>
<sequence length="247" mass="26442">MTDVAGLVGTEDLLGVADLVVFREAGGVGSAVGMEDSVRAAGMLGFEDLLGEDMVDVKGHVVLEFKVGMKHLVALDSDLIACPEHSSDSEYTLSEPDSEEEEDEEEEEEETTDDPEYDPGYKVKQRLGGGRGGPSRRAPRAAQPLGPQAQPCQLCGRSPLGEAPPGTPPCRLCCPATAPQEAPAPEGRALGEEEEEPPRAGEGRPAGREEEEEEEEEGTYHCTECEDSFDNLGELHGHFMLHARGEV</sequence>
<feature type="compositionally biased region" description="Low complexity" evidence="2">
    <location>
        <begin position="178"/>
        <end position="188"/>
    </location>
</feature>
<proteinExistence type="predicted"/>
<feature type="compositionally biased region" description="Basic and acidic residues" evidence="2">
    <location>
        <begin position="197"/>
        <end position="208"/>
    </location>
</feature>
<evidence type="ECO:0000256" key="2">
    <source>
        <dbReference type="SAM" id="MobiDB-lite"/>
    </source>
</evidence>
<evidence type="ECO:0000313" key="4">
    <source>
        <dbReference type="EMBL" id="KAK2088607.1"/>
    </source>
</evidence>